<dbReference type="Pfam" id="PF24758">
    <property type="entry name" value="LRR_At5g56370"/>
    <property type="match status" value="1"/>
</dbReference>
<keyword evidence="3" id="KW-1185">Reference proteome</keyword>
<accession>A0A6A2XDC1</accession>
<comment type="caution">
    <text evidence="2">The sequence shown here is derived from an EMBL/GenBank/DDBJ whole genome shotgun (WGS) entry which is preliminary data.</text>
</comment>
<dbReference type="Pfam" id="PF00646">
    <property type="entry name" value="F-box"/>
    <property type="match status" value="1"/>
</dbReference>
<dbReference type="InterPro" id="IPR050232">
    <property type="entry name" value="FBL13/AtMIF1-like"/>
</dbReference>
<evidence type="ECO:0000313" key="2">
    <source>
        <dbReference type="EMBL" id="KAE8673312.1"/>
    </source>
</evidence>
<dbReference type="SUPFAM" id="SSF52047">
    <property type="entry name" value="RNI-like"/>
    <property type="match status" value="1"/>
</dbReference>
<dbReference type="PANTHER" id="PTHR31900:SF34">
    <property type="entry name" value="EMB|CAB62440.1-RELATED"/>
    <property type="match status" value="1"/>
</dbReference>
<protein>
    <recommendedName>
        <fullName evidence="1">F-box domain-containing protein</fullName>
    </recommendedName>
</protein>
<dbReference type="Proteomes" id="UP000436088">
    <property type="component" value="Unassembled WGS sequence"/>
</dbReference>
<dbReference type="PANTHER" id="PTHR31900">
    <property type="entry name" value="F-BOX/RNI SUPERFAMILY PROTEIN-RELATED"/>
    <property type="match status" value="1"/>
</dbReference>
<dbReference type="PROSITE" id="PS50181">
    <property type="entry name" value="FBOX"/>
    <property type="match status" value="1"/>
</dbReference>
<name>A0A6A2XDC1_HIBSY</name>
<dbReference type="EMBL" id="VEPZ02001429">
    <property type="protein sequence ID" value="KAE8673312.1"/>
    <property type="molecule type" value="Genomic_DNA"/>
</dbReference>
<dbReference type="InterPro" id="IPR001810">
    <property type="entry name" value="F-box_dom"/>
</dbReference>
<proteinExistence type="predicted"/>
<dbReference type="AlphaFoldDB" id="A0A6A2XDC1"/>
<dbReference type="InterPro" id="IPR036047">
    <property type="entry name" value="F-box-like_dom_sf"/>
</dbReference>
<feature type="domain" description="F-box" evidence="1">
    <location>
        <begin position="1"/>
        <end position="27"/>
    </location>
</feature>
<evidence type="ECO:0000313" key="3">
    <source>
        <dbReference type="Proteomes" id="UP000436088"/>
    </source>
</evidence>
<organism evidence="2 3">
    <name type="scientific">Hibiscus syriacus</name>
    <name type="common">Rose of Sharon</name>
    <dbReference type="NCBI Taxonomy" id="106335"/>
    <lineage>
        <taxon>Eukaryota</taxon>
        <taxon>Viridiplantae</taxon>
        <taxon>Streptophyta</taxon>
        <taxon>Embryophyta</taxon>
        <taxon>Tracheophyta</taxon>
        <taxon>Spermatophyta</taxon>
        <taxon>Magnoliopsida</taxon>
        <taxon>eudicotyledons</taxon>
        <taxon>Gunneridae</taxon>
        <taxon>Pentapetalae</taxon>
        <taxon>rosids</taxon>
        <taxon>malvids</taxon>
        <taxon>Malvales</taxon>
        <taxon>Malvaceae</taxon>
        <taxon>Malvoideae</taxon>
        <taxon>Hibiscus</taxon>
    </lineage>
</organism>
<dbReference type="SUPFAM" id="SSF81383">
    <property type="entry name" value="F-box domain"/>
    <property type="match status" value="1"/>
</dbReference>
<gene>
    <name evidence="2" type="ORF">F3Y22_tig00111794pilonHSYRG00068</name>
</gene>
<evidence type="ECO:0000259" key="1">
    <source>
        <dbReference type="PROSITE" id="PS50181"/>
    </source>
</evidence>
<dbReference type="Gene3D" id="3.80.10.10">
    <property type="entry name" value="Ribonuclease Inhibitor"/>
    <property type="match status" value="1"/>
</dbReference>
<sequence length="251" mass="28445">MSDLPDELLCHIFSFLESHDSIRLSYVQDIDTYGGQSPLLIFGTIIENAFKYHQNLAILRKFRLWCINLPCKESLISKCIDSSTASSCSNHQVLDIYLAEGYLVDLSPTIFSCRKITSLRLSSGIVIDEIPSDTCVFFPCLKTLRLKSISIFGGNTLNKLLCGCPRFKVFNIERCYVLSDISTPTVMVKQLHIKYHIKPSRIHEDGDSNRVLSLSSACIVDFRRTREYNSQVTFDLLNSVSDFNLMYGVAE</sequence>
<dbReference type="InterPro" id="IPR032675">
    <property type="entry name" value="LRR_dom_sf"/>
</dbReference>
<dbReference type="InterPro" id="IPR055411">
    <property type="entry name" value="LRR_FXL15/At3g58940/PEG3-like"/>
</dbReference>
<reference evidence="2" key="1">
    <citation type="submission" date="2019-09" db="EMBL/GenBank/DDBJ databases">
        <title>Draft genome information of white flower Hibiscus syriacus.</title>
        <authorList>
            <person name="Kim Y.-M."/>
        </authorList>
    </citation>
    <scope>NUCLEOTIDE SEQUENCE [LARGE SCALE GENOMIC DNA]</scope>
    <source>
        <strain evidence="2">YM2019G1</strain>
    </source>
</reference>